<evidence type="ECO:0000256" key="5">
    <source>
        <dbReference type="SAM" id="MobiDB-lite"/>
    </source>
</evidence>
<organism evidence="7 8">
    <name type="scientific">Thalassoglobus neptunius</name>
    <dbReference type="NCBI Taxonomy" id="1938619"/>
    <lineage>
        <taxon>Bacteria</taxon>
        <taxon>Pseudomonadati</taxon>
        <taxon>Planctomycetota</taxon>
        <taxon>Planctomycetia</taxon>
        <taxon>Planctomycetales</taxon>
        <taxon>Planctomycetaceae</taxon>
        <taxon>Thalassoglobus</taxon>
    </lineage>
</organism>
<dbReference type="RefSeq" id="WP_231740998.1">
    <property type="nucleotide sequence ID" value="NZ_SIHI01000018.1"/>
</dbReference>
<dbReference type="Pfam" id="PF00884">
    <property type="entry name" value="Sulfatase"/>
    <property type="match status" value="1"/>
</dbReference>
<evidence type="ECO:0000256" key="3">
    <source>
        <dbReference type="ARBA" id="ARBA00022801"/>
    </source>
</evidence>
<keyword evidence="2" id="KW-0479">Metal-binding</keyword>
<proteinExistence type="inferred from homology"/>
<dbReference type="Proteomes" id="UP000317243">
    <property type="component" value="Unassembled WGS sequence"/>
</dbReference>
<name>A0A5C5WI56_9PLAN</name>
<comment type="caution">
    <text evidence="7">The sequence shown here is derived from an EMBL/GenBank/DDBJ whole genome shotgun (WGS) entry which is preliminary data.</text>
</comment>
<evidence type="ECO:0000256" key="4">
    <source>
        <dbReference type="ARBA" id="ARBA00022837"/>
    </source>
</evidence>
<comment type="similarity">
    <text evidence="1">Belongs to the sulfatase family.</text>
</comment>
<evidence type="ECO:0000259" key="6">
    <source>
        <dbReference type="Pfam" id="PF00884"/>
    </source>
</evidence>
<dbReference type="InterPro" id="IPR024607">
    <property type="entry name" value="Sulfatase_CS"/>
</dbReference>
<sequence>MTTYCAAGMRPIQFIFAILFSLLVFSTVSSQTLANSDDRPNIIIILVDDMGFSDIGCYGGEIQTPNIDQMAAKGVKFSQFYNSARCCPTRATLMTGLHPHQVGIGHMTNPPNSQNHDLGIPSYRGFLNRKCATIAEILQPAGYSTLMAGKWHLGMAQEDLWPLQRGFEKYYGSLPGATRFFHPIHPRGMTLGNEHIEEPESTTDEPFYTTDAFTDYAIQFIQEQQTETNGDKPFFLYLAYTAPHWPLQAHEDDIARYRGKYQIGWDQLREQRLKKQIELGLLPEGTHLSPRYSDVPAWESLDAETRDEMDLKMSVYAAMIDRVDQNLGRLFDSLETAGIADNTLIMFLSDNGGCAEGGILGRGEFRDVEKRNQETANSYGTAWANASNTPFRLYKHYAHEGGTSTPFIISWPKQVDSRSDWYRDPAQLIDIMPTVLDAAHVEYPEELHGNPIPALDGISLLPAVENQPLNRKSPIFIEHENNAFVRDQEWKLVGKGVSPLKGVVPDKWELYNIENDRTELNDLAATHPEKVKELSSAWNAWAERVGVYPKKKLGSHQNKKNPAKKKKKTKKN</sequence>
<dbReference type="Gene3D" id="3.30.1120.10">
    <property type="match status" value="1"/>
</dbReference>
<evidence type="ECO:0000313" key="8">
    <source>
        <dbReference type="Proteomes" id="UP000317243"/>
    </source>
</evidence>
<dbReference type="InterPro" id="IPR050738">
    <property type="entry name" value="Sulfatase"/>
</dbReference>
<dbReference type="EC" id="3.1.6.1" evidence="7"/>
<dbReference type="Gene3D" id="3.40.720.10">
    <property type="entry name" value="Alkaline Phosphatase, subunit A"/>
    <property type="match status" value="1"/>
</dbReference>
<feature type="domain" description="Sulfatase N-terminal" evidence="6">
    <location>
        <begin position="40"/>
        <end position="440"/>
    </location>
</feature>
<protein>
    <submittedName>
        <fullName evidence="7">Arylsulfatase</fullName>
        <ecNumber evidence="7">3.1.6.1</ecNumber>
    </submittedName>
</protein>
<dbReference type="SUPFAM" id="SSF53649">
    <property type="entry name" value="Alkaline phosphatase-like"/>
    <property type="match status" value="1"/>
</dbReference>
<dbReference type="AlphaFoldDB" id="A0A5C5WI56"/>
<evidence type="ECO:0000256" key="2">
    <source>
        <dbReference type="ARBA" id="ARBA00022723"/>
    </source>
</evidence>
<dbReference type="PANTHER" id="PTHR42693:SF53">
    <property type="entry name" value="ENDO-4-O-SULFATASE"/>
    <property type="match status" value="1"/>
</dbReference>
<evidence type="ECO:0000256" key="1">
    <source>
        <dbReference type="ARBA" id="ARBA00008779"/>
    </source>
</evidence>
<dbReference type="GO" id="GO:0046872">
    <property type="term" value="F:metal ion binding"/>
    <property type="evidence" value="ECO:0007669"/>
    <property type="project" value="UniProtKB-KW"/>
</dbReference>
<dbReference type="GO" id="GO:0004065">
    <property type="term" value="F:arylsulfatase activity"/>
    <property type="evidence" value="ECO:0007669"/>
    <property type="project" value="UniProtKB-EC"/>
</dbReference>
<dbReference type="EMBL" id="SIHI01000018">
    <property type="protein sequence ID" value="TWT49799.1"/>
    <property type="molecule type" value="Genomic_DNA"/>
</dbReference>
<reference evidence="7 8" key="1">
    <citation type="submission" date="2019-02" db="EMBL/GenBank/DDBJ databases">
        <title>Deep-cultivation of Planctomycetes and their phenomic and genomic characterization uncovers novel biology.</title>
        <authorList>
            <person name="Wiegand S."/>
            <person name="Jogler M."/>
            <person name="Boedeker C."/>
            <person name="Pinto D."/>
            <person name="Vollmers J."/>
            <person name="Rivas-Marin E."/>
            <person name="Kohn T."/>
            <person name="Peeters S.H."/>
            <person name="Heuer A."/>
            <person name="Rast P."/>
            <person name="Oberbeckmann S."/>
            <person name="Bunk B."/>
            <person name="Jeske O."/>
            <person name="Meyerdierks A."/>
            <person name="Storesund J.E."/>
            <person name="Kallscheuer N."/>
            <person name="Luecker S."/>
            <person name="Lage O.M."/>
            <person name="Pohl T."/>
            <person name="Merkel B.J."/>
            <person name="Hornburger P."/>
            <person name="Mueller R.-W."/>
            <person name="Bruemmer F."/>
            <person name="Labrenz M."/>
            <person name="Spormann A.M."/>
            <person name="Op Den Camp H."/>
            <person name="Overmann J."/>
            <person name="Amann R."/>
            <person name="Jetten M.S.M."/>
            <person name="Mascher T."/>
            <person name="Medema M.H."/>
            <person name="Devos D.P."/>
            <person name="Kaster A.-K."/>
            <person name="Ovreas L."/>
            <person name="Rohde M."/>
            <person name="Galperin M.Y."/>
            <person name="Jogler C."/>
        </authorList>
    </citation>
    <scope>NUCLEOTIDE SEQUENCE [LARGE SCALE GENOMIC DNA]</scope>
    <source>
        <strain evidence="7 8">KOR42</strain>
    </source>
</reference>
<accession>A0A5C5WI56</accession>
<dbReference type="FunFam" id="3.40.720.10:FF:000047">
    <property type="entry name" value="Arylsulfatase"/>
    <property type="match status" value="1"/>
</dbReference>
<feature type="region of interest" description="Disordered" evidence="5">
    <location>
        <begin position="549"/>
        <end position="572"/>
    </location>
</feature>
<gene>
    <name evidence="7" type="primary">atsA_50</name>
    <name evidence="7" type="ORF">KOR42_38710</name>
</gene>
<dbReference type="PANTHER" id="PTHR42693">
    <property type="entry name" value="ARYLSULFATASE FAMILY MEMBER"/>
    <property type="match status" value="1"/>
</dbReference>
<keyword evidence="4" id="KW-0106">Calcium</keyword>
<dbReference type="PROSITE" id="PS00149">
    <property type="entry name" value="SULFATASE_2"/>
    <property type="match status" value="1"/>
</dbReference>
<keyword evidence="8" id="KW-1185">Reference proteome</keyword>
<keyword evidence="3 7" id="KW-0378">Hydrolase</keyword>
<dbReference type="InterPro" id="IPR000917">
    <property type="entry name" value="Sulfatase_N"/>
</dbReference>
<dbReference type="InterPro" id="IPR017850">
    <property type="entry name" value="Alkaline_phosphatase_core_sf"/>
</dbReference>
<dbReference type="CDD" id="cd16025">
    <property type="entry name" value="PAS_like"/>
    <property type="match status" value="1"/>
</dbReference>
<evidence type="ECO:0000313" key="7">
    <source>
        <dbReference type="EMBL" id="TWT49799.1"/>
    </source>
</evidence>